<sequence>MFGYNWTKRLQLVLFPLGRLNCHLRLLEKHESFVIPKSFSSSNKKASIAAPEGNPLPFTVSYLVNSCGFSLDTAKSLSKKVCFENPKRPDSVLDFLRNNGFTNTQISKLIRSIPSVLLTDTEKKLLPKLEFFRSVGISGSDLADVFSAGGNFLACSLKNHIIPTYNFLKKLLKDDDKVVGALKRAGYIRHSANLIAPNILLLQQLGVAQSSIAMLLNFHSCVLCIRTDKFDRSVKKVVEMGFDPLDIRFATALAAILGMTSESWEHKLNVYKRWGWTEDEFHAAFRHNPSIMNLSQENITRKMDLFVNKLGLGPATVAKGSLALCFSMEKRIIPRFSVIKTLLIEGLIKKKPALTSILAITDKCFMDRFVIAYQEQVPQLLDIFQGKVKLLELDFKAEGISEVKLLSNEECQVSYQ</sequence>
<evidence type="ECO:0000313" key="5">
    <source>
        <dbReference type="Proteomes" id="UP000593562"/>
    </source>
</evidence>
<dbReference type="Pfam" id="PF02536">
    <property type="entry name" value="mTERF"/>
    <property type="match status" value="1"/>
</dbReference>
<keyword evidence="3" id="KW-0809">Transit peptide</keyword>
<dbReference type="SMART" id="SM00733">
    <property type="entry name" value="Mterf"/>
    <property type="match status" value="6"/>
</dbReference>
<dbReference type="GO" id="GO:0006353">
    <property type="term" value="P:DNA-templated transcription termination"/>
    <property type="evidence" value="ECO:0007669"/>
    <property type="project" value="UniProtKB-KW"/>
</dbReference>
<dbReference type="InParanoid" id="A0A7J7CFH2"/>
<evidence type="ECO:0000313" key="4">
    <source>
        <dbReference type="EMBL" id="KAF5732685.1"/>
    </source>
</evidence>
<dbReference type="PANTHER" id="PTHR13068">
    <property type="entry name" value="CGI-12 PROTEIN-RELATED"/>
    <property type="match status" value="1"/>
</dbReference>
<evidence type="ECO:0000256" key="1">
    <source>
        <dbReference type="ARBA" id="ARBA00007692"/>
    </source>
</evidence>
<keyword evidence="2" id="KW-0805">Transcription regulation</keyword>
<name>A0A7J7CFH2_TRIWF</name>
<reference evidence="4 5" key="1">
    <citation type="journal article" date="2020" name="Nat. Commun.">
        <title>Genome of Tripterygium wilfordii and identification of cytochrome P450 involved in triptolide biosynthesis.</title>
        <authorList>
            <person name="Tu L."/>
            <person name="Su P."/>
            <person name="Zhang Z."/>
            <person name="Gao L."/>
            <person name="Wang J."/>
            <person name="Hu T."/>
            <person name="Zhou J."/>
            <person name="Zhang Y."/>
            <person name="Zhao Y."/>
            <person name="Liu Y."/>
            <person name="Song Y."/>
            <person name="Tong Y."/>
            <person name="Lu Y."/>
            <person name="Yang J."/>
            <person name="Xu C."/>
            <person name="Jia M."/>
            <person name="Peters R.J."/>
            <person name="Huang L."/>
            <person name="Gao W."/>
        </authorList>
    </citation>
    <scope>NUCLEOTIDE SEQUENCE [LARGE SCALE GENOMIC DNA]</scope>
    <source>
        <strain evidence="5">cv. XIE 37</strain>
        <tissue evidence="4">Leaf</tissue>
    </source>
</reference>
<dbReference type="InterPro" id="IPR003690">
    <property type="entry name" value="MTERF"/>
</dbReference>
<evidence type="ECO:0008006" key="6">
    <source>
        <dbReference type="Google" id="ProtNLM"/>
    </source>
</evidence>
<comment type="caution">
    <text evidence="4">The sequence shown here is derived from an EMBL/GenBank/DDBJ whole genome shotgun (WGS) entry which is preliminary data.</text>
</comment>
<gene>
    <name evidence="4" type="ORF">HS088_TW17G00215</name>
</gene>
<evidence type="ECO:0000256" key="2">
    <source>
        <dbReference type="ARBA" id="ARBA00022472"/>
    </source>
</evidence>
<dbReference type="InterPro" id="IPR038538">
    <property type="entry name" value="MTERF_sf"/>
</dbReference>
<dbReference type="PANTHER" id="PTHR13068:SF133">
    <property type="entry name" value="MITOCHONDRIAL TRANSCRIPTION TERMINATION FACTOR FAMILY PROTEIN"/>
    <property type="match status" value="1"/>
</dbReference>
<organism evidence="4 5">
    <name type="scientific">Tripterygium wilfordii</name>
    <name type="common">Thunder God vine</name>
    <dbReference type="NCBI Taxonomy" id="458696"/>
    <lineage>
        <taxon>Eukaryota</taxon>
        <taxon>Viridiplantae</taxon>
        <taxon>Streptophyta</taxon>
        <taxon>Embryophyta</taxon>
        <taxon>Tracheophyta</taxon>
        <taxon>Spermatophyta</taxon>
        <taxon>Magnoliopsida</taxon>
        <taxon>eudicotyledons</taxon>
        <taxon>Gunneridae</taxon>
        <taxon>Pentapetalae</taxon>
        <taxon>rosids</taxon>
        <taxon>fabids</taxon>
        <taxon>Celastrales</taxon>
        <taxon>Celastraceae</taxon>
        <taxon>Tripterygium</taxon>
    </lineage>
</organism>
<dbReference type="Gene3D" id="1.25.70.10">
    <property type="entry name" value="Transcription termination factor 3, mitochondrial"/>
    <property type="match status" value="1"/>
</dbReference>
<keyword evidence="5" id="KW-1185">Reference proteome</keyword>
<dbReference type="FunCoup" id="A0A7J7CFH2">
    <property type="interactions" value="326"/>
</dbReference>
<dbReference type="EMBL" id="JAAARO010000017">
    <property type="protein sequence ID" value="KAF5732685.1"/>
    <property type="molecule type" value="Genomic_DNA"/>
</dbReference>
<keyword evidence="2" id="KW-0804">Transcription</keyword>
<proteinExistence type="inferred from homology"/>
<dbReference type="GO" id="GO:0003676">
    <property type="term" value="F:nucleic acid binding"/>
    <property type="evidence" value="ECO:0007669"/>
    <property type="project" value="InterPro"/>
</dbReference>
<protein>
    <recommendedName>
        <fullName evidence="6">Mitochondrial transcription termination factor family protein</fullName>
    </recommendedName>
</protein>
<dbReference type="AlphaFoldDB" id="A0A7J7CFH2"/>
<dbReference type="FunFam" id="1.25.70.10:FF:000001">
    <property type="entry name" value="Mitochondrial transcription termination factor-like"/>
    <property type="match status" value="1"/>
</dbReference>
<dbReference type="OrthoDB" id="637682at2759"/>
<dbReference type="Proteomes" id="UP000593562">
    <property type="component" value="Unassembled WGS sequence"/>
</dbReference>
<accession>A0A7J7CFH2</accession>
<evidence type="ECO:0000256" key="3">
    <source>
        <dbReference type="ARBA" id="ARBA00022946"/>
    </source>
</evidence>
<keyword evidence="2" id="KW-0806">Transcription termination</keyword>
<comment type="similarity">
    <text evidence="1">Belongs to the mTERF family.</text>
</comment>